<protein>
    <submittedName>
        <fullName evidence="1">MmcQ/YjbR family DNA-binding protein</fullName>
    </submittedName>
</protein>
<dbReference type="InterPro" id="IPR038056">
    <property type="entry name" value="YjbR-like_sf"/>
</dbReference>
<dbReference type="EMBL" id="SMNA01000003">
    <property type="protein sequence ID" value="TDE95783.1"/>
    <property type="molecule type" value="Genomic_DNA"/>
</dbReference>
<proteinExistence type="predicted"/>
<dbReference type="InterPro" id="IPR058532">
    <property type="entry name" value="YjbR/MT2646/Rv2570-like"/>
</dbReference>
<reference evidence="1 2" key="1">
    <citation type="submission" date="2019-03" db="EMBL/GenBank/DDBJ databases">
        <title>Genomic features of bacteria from cold environments.</title>
        <authorList>
            <person name="Shen L."/>
        </authorList>
    </citation>
    <scope>NUCLEOTIDE SEQUENCE [LARGE SCALE GENOMIC DNA]</scope>
    <source>
        <strain evidence="2">T3246-1</strain>
    </source>
</reference>
<accession>A0ABY2E5C0</accession>
<keyword evidence="2" id="KW-1185">Reference proteome</keyword>
<dbReference type="Pfam" id="PF04237">
    <property type="entry name" value="YjbR"/>
    <property type="match status" value="1"/>
</dbReference>
<dbReference type="Proteomes" id="UP000504882">
    <property type="component" value="Unassembled WGS sequence"/>
</dbReference>
<evidence type="ECO:0000313" key="2">
    <source>
        <dbReference type="Proteomes" id="UP000504882"/>
    </source>
</evidence>
<gene>
    <name evidence="1" type="ORF">EXU48_05830</name>
</gene>
<dbReference type="SUPFAM" id="SSF142906">
    <property type="entry name" value="YjbR-like"/>
    <property type="match status" value="1"/>
</dbReference>
<sequence length="115" mass="12723">MLARLDALLTALPRVHAEDAWIGRRWRVGGATVAHVFGGEDGLLRITFRAEPEEVFAMEHMGPPYFRADWGANVVGLIVDEGTDWEELGELLTDSYRLQAPARLAEQVPAPGIRS</sequence>
<organism evidence="1 2">
    <name type="scientific">Occultella glacieicola</name>
    <dbReference type="NCBI Taxonomy" id="2518684"/>
    <lineage>
        <taxon>Bacteria</taxon>
        <taxon>Bacillati</taxon>
        <taxon>Actinomycetota</taxon>
        <taxon>Actinomycetes</taxon>
        <taxon>Micrococcales</taxon>
        <taxon>Ruaniaceae</taxon>
        <taxon>Occultella</taxon>
    </lineage>
</organism>
<dbReference type="GO" id="GO:0003677">
    <property type="term" value="F:DNA binding"/>
    <property type="evidence" value="ECO:0007669"/>
    <property type="project" value="UniProtKB-KW"/>
</dbReference>
<comment type="caution">
    <text evidence="1">The sequence shown here is derived from an EMBL/GenBank/DDBJ whole genome shotgun (WGS) entry which is preliminary data.</text>
</comment>
<name>A0ABY2E5C0_9MICO</name>
<keyword evidence="1" id="KW-0238">DNA-binding</keyword>
<evidence type="ECO:0000313" key="1">
    <source>
        <dbReference type="EMBL" id="TDE95783.1"/>
    </source>
</evidence>